<evidence type="ECO:0000256" key="8">
    <source>
        <dbReference type="ARBA" id="ARBA00043025"/>
    </source>
</evidence>
<reference evidence="13" key="2">
    <citation type="submission" date="2021-01" db="UniProtKB">
        <authorList>
            <consortium name="EnsemblMetazoa"/>
        </authorList>
    </citation>
    <scope>IDENTIFICATION</scope>
</reference>
<feature type="domain" description="GFO/IDH/MocA-like oxidoreductase" evidence="12">
    <location>
        <begin position="131"/>
        <end position="245"/>
    </location>
</feature>
<evidence type="ECO:0000256" key="7">
    <source>
        <dbReference type="ARBA" id="ARBA00042988"/>
    </source>
</evidence>
<keyword evidence="2" id="KW-0560">Oxidoreductase</keyword>
<name>A0A7M7NZ06_STRPU</name>
<dbReference type="GeneID" id="588939"/>
<dbReference type="KEGG" id="spu:588939"/>
<dbReference type="Pfam" id="PF22725">
    <property type="entry name" value="GFO_IDH_MocA_C3"/>
    <property type="match status" value="1"/>
</dbReference>
<evidence type="ECO:0000256" key="4">
    <source>
        <dbReference type="ARBA" id="ARBA00038984"/>
    </source>
</evidence>
<dbReference type="GO" id="GO:0000166">
    <property type="term" value="F:nucleotide binding"/>
    <property type="evidence" value="ECO:0007669"/>
    <property type="project" value="InterPro"/>
</dbReference>
<dbReference type="InterPro" id="IPR036291">
    <property type="entry name" value="NAD(P)-bd_dom_sf"/>
</dbReference>
<dbReference type="InterPro" id="IPR050984">
    <property type="entry name" value="Gfo/Idh/MocA_domain"/>
</dbReference>
<dbReference type="EC" id="1.3.1.20" evidence="3"/>
<dbReference type="AlphaFoldDB" id="A0A7M7NZ06"/>
<dbReference type="InParanoid" id="A0A7M7NZ06"/>
<dbReference type="InterPro" id="IPR000683">
    <property type="entry name" value="Gfo/Idh/MocA-like_OxRdtase_N"/>
</dbReference>
<dbReference type="GO" id="GO:0047115">
    <property type="term" value="F:trans-1,2-dihydrobenzene-1,2-diol dehydrogenase activity"/>
    <property type="evidence" value="ECO:0007669"/>
    <property type="project" value="UniProtKB-EC"/>
</dbReference>
<dbReference type="SUPFAM" id="SSF51735">
    <property type="entry name" value="NAD(P)-binding Rossmann-fold domains"/>
    <property type="match status" value="1"/>
</dbReference>
<accession>A0A7M7NZ06</accession>
<feature type="domain" description="Gfo/Idh/MocA-like oxidoreductase N-terminal" evidence="11">
    <location>
        <begin position="4"/>
        <end position="122"/>
    </location>
</feature>
<evidence type="ECO:0000256" key="6">
    <source>
        <dbReference type="ARBA" id="ARBA00042926"/>
    </source>
</evidence>
<evidence type="ECO:0000313" key="13">
    <source>
        <dbReference type="EnsemblMetazoa" id="XP_030843850"/>
    </source>
</evidence>
<evidence type="ECO:0000256" key="2">
    <source>
        <dbReference type="ARBA" id="ARBA00023002"/>
    </source>
</evidence>
<organism evidence="13 14">
    <name type="scientific">Strongylocentrotus purpuratus</name>
    <name type="common">Purple sea urchin</name>
    <dbReference type="NCBI Taxonomy" id="7668"/>
    <lineage>
        <taxon>Eukaryota</taxon>
        <taxon>Metazoa</taxon>
        <taxon>Echinodermata</taxon>
        <taxon>Eleutherozoa</taxon>
        <taxon>Echinozoa</taxon>
        <taxon>Echinoidea</taxon>
        <taxon>Euechinoidea</taxon>
        <taxon>Echinacea</taxon>
        <taxon>Camarodonta</taxon>
        <taxon>Echinidea</taxon>
        <taxon>Strongylocentrotidae</taxon>
        <taxon>Strongylocentrotus</taxon>
    </lineage>
</organism>
<dbReference type="EnsemblMetazoa" id="XM_030987990">
    <property type="protein sequence ID" value="XP_030843850"/>
    <property type="gene ID" value="LOC588939"/>
</dbReference>
<sequence>MGPLRWGICSAGKISQDFCHAICDLENHTIQAIAARCEEDAQKLGGKIGAETTYEGYNSLATDPNVDIVYIGSVNTAHFALCRLFLEAKKHVLCEKPLGLHAKEVGQMIDLARKSGVFFMEGIWSRFFPAYEKVRSIVSTGEIGDVKFITGDFCINAVGGGRCYDKSLGGGAIYDIGIYLVQLVTMVFGPDPILVQGVGGLSESGVDEICSMTLQYPNNKVANLMSSIGLFSNNEATIVGTKGRINLGNKFHVACRIELVRECPAPGFLEREVFEFPLPPCHRPFNYHNSVGLRYQADAVKLAIDEGKTEHPLITWSESLAIHKIMDKLRHDVGYYRPDEETENKIL</sequence>
<comment type="catalytic activity">
    <reaction evidence="9">
        <text>(1R,2R)-1,2-dihydrobenzene-1,2-diol + NADP(+) = catechol + NADPH + H(+)</text>
        <dbReference type="Rhea" id="RHEA:16729"/>
        <dbReference type="ChEBI" id="CHEBI:10702"/>
        <dbReference type="ChEBI" id="CHEBI:15378"/>
        <dbReference type="ChEBI" id="CHEBI:18135"/>
        <dbReference type="ChEBI" id="CHEBI:57783"/>
        <dbReference type="ChEBI" id="CHEBI:58349"/>
        <dbReference type="EC" id="1.3.1.20"/>
    </reaction>
</comment>
<dbReference type="Gene3D" id="3.40.50.720">
    <property type="entry name" value="NAD(P)-binding Rossmann-like Domain"/>
    <property type="match status" value="1"/>
</dbReference>
<evidence type="ECO:0000256" key="1">
    <source>
        <dbReference type="ARBA" id="ARBA00010928"/>
    </source>
</evidence>
<evidence type="ECO:0000259" key="12">
    <source>
        <dbReference type="Pfam" id="PF22725"/>
    </source>
</evidence>
<reference evidence="14" key="1">
    <citation type="submission" date="2015-02" db="EMBL/GenBank/DDBJ databases">
        <title>Genome sequencing for Strongylocentrotus purpuratus.</title>
        <authorList>
            <person name="Murali S."/>
            <person name="Liu Y."/>
            <person name="Vee V."/>
            <person name="English A."/>
            <person name="Wang M."/>
            <person name="Skinner E."/>
            <person name="Han Y."/>
            <person name="Muzny D.M."/>
            <person name="Worley K.C."/>
            <person name="Gibbs R.A."/>
        </authorList>
    </citation>
    <scope>NUCLEOTIDE SEQUENCE</scope>
</reference>
<dbReference type="EC" id="1.1.1.179" evidence="4"/>
<dbReference type="Proteomes" id="UP000007110">
    <property type="component" value="Unassembled WGS sequence"/>
</dbReference>
<dbReference type="PANTHER" id="PTHR22604:SF105">
    <property type="entry name" value="TRANS-1,2-DIHYDROBENZENE-1,2-DIOL DEHYDROGENASE"/>
    <property type="match status" value="1"/>
</dbReference>
<keyword evidence="14" id="KW-1185">Reference proteome</keyword>
<comment type="catalytic activity">
    <reaction evidence="10">
        <text>D-xylose + NADP(+) = D-xylono-1,5-lactone + NADPH + H(+)</text>
        <dbReference type="Rhea" id="RHEA:22000"/>
        <dbReference type="ChEBI" id="CHEBI:15378"/>
        <dbReference type="ChEBI" id="CHEBI:15867"/>
        <dbReference type="ChEBI" id="CHEBI:53455"/>
        <dbReference type="ChEBI" id="CHEBI:57783"/>
        <dbReference type="ChEBI" id="CHEBI:58349"/>
        <dbReference type="EC" id="1.1.1.179"/>
    </reaction>
</comment>
<evidence type="ECO:0000256" key="5">
    <source>
        <dbReference type="ARBA" id="ARBA00040603"/>
    </source>
</evidence>
<dbReference type="RefSeq" id="XP_030843850.1">
    <property type="nucleotide sequence ID" value="XM_030987990.1"/>
</dbReference>
<dbReference type="Gene3D" id="3.30.360.10">
    <property type="entry name" value="Dihydrodipicolinate Reductase, domain 2"/>
    <property type="match status" value="1"/>
</dbReference>
<proteinExistence type="inferred from homology"/>
<dbReference type="OMA" id="NFMFLHH"/>
<dbReference type="SUPFAM" id="SSF55347">
    <property type="entry name" value="Glyceraldehyde-3-phosphate dehydrogenase-like, C-terminal domain"/>
    <property type="match status" value="1"/>
</dbReference>
<evidence type="ECO:0000256" key="9">
    <source>
        <dbReference type="ARBA" id="ARBA00047423"/>
    </source>
</evidence>
<dbReference type="GO" id="GO:0047837">
    <property type="term" value="F:D-xylose 1-dehydrogenase (NADP+) activity"/>
    <property type="evidence" value="ECO:0007669"/>
    <property type="project" value="UniProtKB-EC"/>
</dbReference>
<evidence type="ECO:0000313" key="14">
    <source>
        <dbReference type="Proteomes" id="UP000007110"/>
    </source>
</evidence>
<dbReference type="Pfam" id="PF01408">
    <property type="entry name" value="GFO_IDH_MocA"/>
    <property type="match status" value="1"/>
</dbReference>
<comment type="similarity">
    <text evidence="1">Belongs to the Gfo/Idh/MocA family.</text>
</comment>
<evidence type="ECO:0000256" key="10">
    <source>
        <dbReference type="ARBA" id="ARBA00049233"/>
    </source>
</evidence>
<evidence type="ECO:0000259" key="11">
    <source>
        <dbReference type="Pfam" id="PF01408"/>
    </source>
</evidence>
<dbReference type="OrthoDB" id="2129491at2759"/>
<protein>
    <recommendedName>
        <fullName evidence="5">Trans-1,2-dihydrobenzene-1,2-diol dehydrogenase</fullName>
        <ecNumber evidence="4">1.1.1.179</ecNumber>
        <ecNumber evidence="3">1.3.1.20</ecNumber>
    </recommendedName>
    <alternativeName>
        <fullName evidence="8">D-xylose 1-dehydrogenase</fullName>
    </alternativeName>
    <alternativeName>
        <fullName evidence="7">D-xylose-NADP dehydrogenase</fullName>
    </alternativeName>
    <alternativeName>
        <fullName evidence="6">Dimeric dihydrodiol dehydrogenase</fullName>
    </alternativeName>
</protein>
<dbReference type="PANTHER" id="PTHR22604">
    <property type="entry name" value="OXIDOREDUCTASES"/>
    <property type="match status" value="1"/>
</dbReference>
<evidence type="ECO:0000256" key="3">
    <source>
        <dbReference type="ARBA" id="ARBA00038853"/>
    </source>
</evidence>
<dbReference type="InterPro" id="IPR055170">
    <property type="entry name" value="GFO_IDH_MocA-like_dom"/>
</dbReference>